<dbReference type="Proteomes" id="UP000298656">
    <property type="component" value="Chromosome 2"/>
</dbReference>
<feature type="region of interest" description="Disordered" evidence="1">
    <location>
        <begin position="93"/>
        <end position="117"/>
    </location>
</feature>
<accession>A0A4P8J1E0</accession>
<feature type="compositionally biased region" description="Basic residues" evidence="1">
    <location>
        <begin position="93"/>
        <end position="109"/>
    </location>
</feature>
<dbReference type="AlphaFoldDB" id="A0A4P8J1E0"/>
<dbReference type="PANTHER" id="PTHR45598:SF1">
    <property type="entry name" value="4FE-4S FERREDOXIN-TYPE DOMAIN-CONTAINING PROTEIN"/>
    <property type="match status" value="1"/>
</dbReference>
<sequence>MGLQLCLSLSLCLQLRLRLSLLLRLRLCLQLGLLLRLRLSLQLGLLLRLRLGLQLGLLLRLRLGLQLGLFLRCLRIARRWRIVLPHCSSGRRNRHRVRSSGGNRRARRCRMLESRRDRTDRRTRHHLFDVRGLIVELMQQHEAAEQHRERDERQPGTSAQAPMPRTAGQRRRGGACRQAPAAGRREQRHGPRRSRQLDALQVGGRGLRCSGCRIRASACGRVGAQRHPRTRTTMRTEGNWLEQQSAAAFARDGKNRIRSGLARHRRTLG</sequence>
<dbReference type="PANTHER" id="PTHR45598">
    <property type="entry name" value="PROTEIN CBG11839-RELATED"/>
    <property type="match status" value="1"/>
</dbReference>
<evidence type="ECO:0000256" key="1">
    <source>
        <dbReference type="SAM" id="MobiDB-lite"/>
    </source>
</evidence>
<gene>
    <name evidence="2" type="ORF">FAZ95_32770</name>
</gene>
<keyword evidence="3" id="KW-1185">Reference proteome</keyword>
<organism evidence="2 3">
    <name type="scientific">Trinickia violacea</name>
    <dbReference type="NCBI Taxonomy" id="2571746"/>
    <lineage>
        <taxon>Bacteria</taxon>
        <taxon>Pseudomonadati</taxon>
        <taxon>Pseudomonadota</taxon>
        <taxon>Betaproteobacteria</taxon>
        <taxon>Burkholderiales</taxon>
        <taxon>Burkholderiaceae</taxon>
        <taxon>Trinickia</taxon>
    </lineage>
</organism>
<feature type="region of interest" description="Disordered" evidence="1">
    <location>
        <begin position="141"/>
        <end position="197"/>
    </location>
</feature>
<protein>
    <submittedName>
        <fullName evidence="2">Uncharacterized protein</fullName>
    </submittedName>
</protein>
<dbReference type="KEGG" id="tvl:FAZ95_32770"/>
<feature type="compositionally biased region" description="Basic and acidic residues" evidence="1">
    <location>
        <begin position="142"/>
        <end position="154"/>
    </location>
</feature>
<name>A0A4P8J1E0_9BURK</name>
<evidence type="ECO:0000313" key="2">
    <source>
        <dbReference type="EMBL" id="QCP53783.1"/>
    </source>
</evidence>
<dbReference type="EMBL" id="CP040078">
    <property type="protein sequence ID" value="QCP53783.1"/>
    <property type="molecule type" value="Genomic_DNA"/>
</dbReference>
<reference evidence="2 3" key="1">
    <citation type="submission" date="2019-05" db="EMBL/GenBank/DDBJ databases">
        <title>Burkholderia sp. DHOD12, isolated from subtropical forest soil.</title>
        <authorList>
            <person name="Gao Z.-H."/>
            <person name="Qiu L.-H."/>
        </authorList>
    </citation>
    <scope>NUCLEOTIDE SEQUENCE [LARGE SCALE GENOMIC DNA]</scope>
    <source>
        <strain evidence="2 3">DHOD12</strain>
    </source>
</reference>
<proteinExistence type="predicted"/>
<evidence type="ECO:0000313" key="3">
    <source>
        <dbReference type="Proteomes" id="UP000298656"/>
    </source>
</evidence>